<name>A0A158BAT6_9BURK</name>
<organism evidence="2 3">
    <name type="scientific">Caballeronia calidae</name>
    <dbReference type="NCBI Taxonomy" id="1777139"/>
    <lineage>
        <taxon>Bacteria</taxon>
        <taxon>Pseudomonadati</taxon>
        <taxon>Pseudomonadota</taxon>
        <taxon>Betaproteobacteria</taxon>
        <taxon>Burkholderiales</taxon>
        <taxon>Burkholderiaceae</taxon>
        <taxon>Caballeronia</taxon>
    </lineage>
</organism>
<dbReference type="SUPFAM" id="SSF51735">
    <property type="entry name" value="NAD(P)-binding Rossmann-fold domains"/>
    <property type="match status" value="1"/>
</dbReference>
<protein>
    <submittedName>
        <fullName evidence="2">NmrA family protein</fullName>
    </submittedName>
</protein>
<feature type="domain" description="NmrA-like" evidence="1">
    <location>
        <begin position="10"/>
        <end position="276"/>
    </location>
</feature>
<gene>
    <name evidence="2" type="ORF">AWB78_02461</name>
</gene>
<dbReference type="InterPro" id="IPR036291">
    <property type="entry name" value="NAD(P)-bd_dom_sf"/>
</dbReference>
<dbReference type="InterPro" id="IPR051604">
    <property type="entry name" value="Ergot_Alk_Oxidoreductase"/>
</dbReference>
<evidence type="ECO:0000313" key="3">
    <source>
        <dbReference type="Proteomes" id="UP000071859"/>
    </source>
</evidence>
<dbReference type="PANTHER" id="PTHR43162:SF1">
    <property type="entry name" value="PRESTALK A DIFFERENTIATION PROTEIN A"/>
    <property type="match status" value="1"/>
</dbReference>
<dbReference type="OrthoDB" id="9780595at2"/>
<dbReference type="Gene3D" id="3.40.50.720">
    <property type="entry name" value="NAD(P)-binding Rossmann-like Domain"/>
    <property type="match status" value="1"/>
</dbReference>
<dbReference type="InterPro" id="IPR008030">
    <property type="entry name" value="NmrA-like"/>
</dbReference>
<dbReference type="EMBL" id="FCOX02000010">
    <property type="protein sequence ID" value="SAK67161.1"/>
    <property type="molecule type" value="Genomic_DNA"/>
</dbReference>
<sequence length="307" mass="33709">MTTKPLHDRPILVTGAAGAVGGIGRNLTKMLLAKGHTVRALVRNEDERARDLRRLGAEVVQGDLTDLASMHRAIEGVSRMYFGMSVSAQYLEATVNVAAIARHHGIEAFVNMSQMTVAQMRITETTDSPQHKLHWLAEQTLAWSGLPVVTVRPTVFLEGFFRLLAAEGVRERDELAVPLGSGRTSPVSAVDVARAVAAILDDPAPHIGKVYHLTGPESADLEHFAGVFSEALGRTIRYRDVPLSSWAESLRQMGVPEHLVRHLAAMGELHAQGRYDRMTDDLSRLTGKTPISMREFVRQHAAEFTRA</sequence>
<accession>A0A158BAT6</accession>
<keyword evidence="3" id="KW-1185">Reference proteome</keyword>
<dbReference type="Pfam" id="PF05368">
    <property type="entry name" value="NmrA"/>
    <property type="match status" value="1"/>
</dbReference>
<evidence type="ECO:0000259" key="1">
    <source>
        <dbReference type="Pfam" id="PF05368"/>
    </source>
</evidence>
<proteinExistence type="predicted"/>
<dbReference type="RefSeq" id="WP_062604799.1">
    <property type="nucleotide sequence ID" value="NZ_FCOX02000010.1"/>
</dbReference>
<reference evidence="2" key="1">
    <citation type="submission" date="2016-01" db="EMBL/GenBank/DDBJ databases">
        <authorList>
            <person name="Peeters C."/>
        </authorList>
    </citation>
    <scope>NUCLEOTIDE SEQUENCE</scope>
    <source>
        <strain evidence="2">LMG 29321</strain>
    </source>
</reference>
<comment type="caution">
    <text evidence="2">The sequence shown here is derived from an EMBL/GenBank/DDBJ whole genome shotgun (WGS) entry which is preliminary data.</text>
</comment>
<dbReference type="PANTHER" id="PTHR43162">
    <property type="match status" value="1"/>
</dbReference>
<dbReference type="Proteomes" id="UP000071859">
    <property type="component" value="Unassembled WGS sequence"/>
</dbReference>
<dbReference type="AlphaFoldDB" id="A0A158BAT6"/>
<evidence type="ECO:0000313" key="2">
    <source>
        <dbReference type="EMBL" id="SAK67161.1"/>
    </source>
</evidence>